<comment type="caution">
    <text evidence="2">The sequence shown here is derived from an EMBL/GenBank/DDBJ whole genome shotgun (WGS) entry which is preliminary data.</text>
</comment>
<evidence type="ECO:0000313" key="3">
    <source>
        <dbReference type="Proteomes" id="UP000587991"/>
    </source>
</evidence>
<protein>
    <submittedName>
        <fullName evidence="2">Ornithine cyclodeaminase family protein</fullName>
    </submittedName>
</protein>
<dbReference type="Proteomes" id="UP000587991">
    <property type="component" value="Unassembled WGS sequence"/>
</dbReference>
<dbReference type="NCBIfam" id="NF004793">
    <property type="entry name" value="PRK06141.1"/>
    <property type="match status" value="1"/>
</dbReference>
<evidence type="ECO:0000313" key="2">
    <source>
        <dbReference type="EMBL" id="NLR73940.1"/>
    </source>
</evidence>
<dbReference type="Gene3D" id="3.40.50.720">
    <property type="entry name" value="NAD(P)-binding Rossmann-like Domain"/>
    <property type="match status" value="1"/>
</dbReference>
<organism evidence="2 3">
    <name type="scientific">Leeia aquatica</name>
    <dbReference type="NCBI Taxonomy" id="2725557"/>
    <lineage>
        <taxon>Bacteria</taxon>
        <taxon>Pseudomonadati</taxon>
        <taxon>Pseudomonadota</taxon>
        <taxon>Betaproteobacteria</taxon>
        <taxon>Neisseriales</taxon>
        <taxon>Leeiaceae</taxon>
        <taxon>Leeia</taxon>
    </lineage>
</organism>
<dbReference type="FunFam" id="3.40.50.720:FF:000311">
    <property type="entry name" value="Ornithine cyclodeaminase"/>
    <property type="match status" value="1"/>
</dbReference>
<gene>
    <name evidence="2" type="ORF">HF682_02045</name>
</gene>
<dbReference type="InterPro" id="IPR003462">
    <property type="entry name" value="ODC_Mu_crystall"/>
</dbReference>
<dbReference type="InterPro" id="IPR023401">
    <property type="entry name" value="ODC_N"/>
</dbReference>
<name>A0A847RRU1_9NEIS</name>
<comment type="similarity">
    <text evidence="1">Belongs to the ornithine cyclodeaminase/mu-crystallin family.</text>
</comment>
<dbReference type="InterPro" id="IPR036291">
    <property type="entry name" value="NAD(P)-bd_dom_sf"/>
</dbReference>
<accession>A0A847RRU1</accession>
<dbReference type="PANTHER" id="PTHR13812:SF19">
    <property type="entry name" value="KETIMINE REDUCTASE MU-CRYSTALLIN"/>
    <property type="match status" value="1"/>
</dbReference>
<keyword evidence="3" id="KW-1185">Reference proteome</keyword>
<dbReference type="RefSeq" id="WP_168875589.1">
    <property type="nucleotide sequence ID" value="NZ_JABAIM010000001.1"/>
</dbReference>
<sequence length="317" mass="34245">MLHLTAAQVRQSLPMPALIEALATRFREGCQAPLRHHHHVSLPDGRENVLLLMPAWTEHFLGVKQVMVSPDNGTRGLPAIHGQYQLSDTLTGQPLAMMDGVELTALRTVATSALAARYLARQNAATLLLVGTGRLAHELAAAHRSVRPIQRVLVWGRDTHKASELARELAEQGFTAHAVSDLPRACAEADIISCATLSREPLLRGEWLQPGCHLDLMGAYTPDRREADTACVLRSQLFVDSRIGALHEAGDLAIPLAEGVIQPEQVQADLAELCRGVHPGRKGDHEITLFKSVGLALEDLAAAILVYQQASGHAPAP</sequence>
<proteinExistence type="inferred from homology"/>
<dbReference type="Pfam" id="PF02423">
    <property type="entry name" value="OCD_Mu_crystall"/>
    <property type="match status" value="1"/>
</dbReference>
<dbReference type="AlphaFoldDB" id="A0A847RRU1"/>
<dbReference type="SUPFAM" id="SSF51735">
    <property type="entry name" value="NAD(P)-binding Rossmann-fold domains"/>
    <property type="match status" value="1"/>
</dbReference>
<dbReference type="GO" id="GO:0005737">
    <property type="term" value="C:cytoplasm"/>
    <property type="evidence" value="ECO:0007669"/>
    <property type="project" value="TreeGrafter"/>
</dbReference>
<dbReference type="GO" id="GO:0019752">
    <property type="term" value="P:carboxylic acid metabolic process"/>
    <property type="evidence" value="ECO:0007669"/>
    <property type="project" value="UniProtKB-ARBA"/>
</dbReference>
<dbReference type="Gene3D" id="3.30.1780.10">
    <property type="entry name" value="ornithine cyclodeaminase, domain 1"/>
    <property type="match status" value="1"/>
</dbReference>
<dbReference type="GO" id="GO:0016491">
    <property type="term" value="F:oxidoreductase activity"/>
    <property type="evidence" value="ECO:0007669"/>
    <property type="project" value="UniProtKB-ARBA"/>
</dbReference>
<dbReference type="PANTHER" id="PTHR13812">
    <property type="entry name" value="KETIMINE REDUCTASE MU-CRYSTALLIN"/>
    <property type="match status" value="1"/>
</dbReference>
<dbReference type="EMBL" id="JABAIM010000001">
    <property type="protein sequence ID" value="NLR73940.1"/>
    <property type="molecule type" value="Genomic_DNA"/>
</dbReference>
<evidence type="ECO:0000256" key="1">
    <source>
        <dbReference type="ARBA" id="ARBA00008903"/>
    </source>
</evidence>
<reference evidence="2 3" key="1">
    <citation type="submission" date="2020-04" db="EMBL/GenBank/DDBJ databases">
        <title>Draft genome of Leeia sp. IMCC25680.</title>
        <authorList>
            <person name="Song J."/>
            <person name="Cho J.-C."/>
        </authorList>
    </citation>
    <scope>NUCLEOTIDE SEQUENCE [LARGE SCALE GENOMIC DNA]</scope>
    <source>
        <strain evidence="2 3">IMCC25680</strain>
    </source>
</reference>
<dbReference type="PIRSF" id="PIRSF001439">
    <property type="entry name" value="CryM"/>
    <property type="match status" value="1"/>
</dbReference>